<accession>A0A974BHW1</accession>
<proteinExistence type="predicted"/>
<dbReference type="RefSeq" id="WP_179237099.1">
    <property type="nucleotide sequence ID" value="NZ_JACBNQ010000002.1"/>
</dbReference>
<keyword evidence="2" id="KW-1185">Reference proteome</keyword>
<comment type="caution">
    <text evidence="1">The sequence shown here is derived from an EMBL/GenBank/DDBJ whole genome shotgun (WGS) entry which is preliminary data.</text>
</comment>
<gene>
    <name evidence="1" type="ORF">HZF24_04630</name>
</gene>
<dbReference type="EMBL" id="JACBNQ010000002">
    <property type="protein sequence ID" value="NYB73422.1"/>
    <property type="molecule type" value="Genomic_DNA"/>
</dbReference>
<name>A0A974BHW1_SEDHY</name>
<organism evidence="1 2">
    <name type="scientific">Sedimentibacter hydroxybenzoicus DSM 7310</name>
    <dbReference type="NCBI Taxonomy" id="1123245"/>
    <lineage>
        <taxon>Bacteria</taxon>
        <taxon>Bacillati</taxon>
        <taxon>Bacillota</taxon>
        <taxon>Tissierellia</taxon>
        <taxon>Sedimentibacter</taxon>
    </lineage>
</organism>
<evidence type="ECO:0000313" key="1">
    <source>
        <dbReference type="EMBL" id="NYB73422.1"/>
    </source>
</evidence>
<evidence type="ECO:0000313" key="2">
    <source>
        <dbReference type="Proteomes" id="UP000611629"/>
    </source>
</evidence>
<dbReference type="Proteomes" id="UP000611629">
    <property type="component" value="Unassembled WGS sequence"/>
</dbReference>
<dbReference type="AlphaFoldDB" id="A0A974BHW1"/>
<protein>
    <submittedName>
        <fullName evidence="1">Uncharacterized protein</fullName>
    </submittedName>
</protein>
<reference evidence="1" key="1">
    <citation type="submission" date="2020-07" db="EMBL/GenBank/DDBJ databases">
        <title>Genomic analysis of a strain of Sedimentibacter Hydroxybenzoicus DSM7310.</title>
        <authorList>
            <person name="Ma S."/>
        </authorList>
    </citation>
    <scope>NUCLEOTIDE SEQUENCE</scope>
    <source>
        <strain evidence="1">DSM 7310</strain>
    </source>
</reference>
<sequence>MDRQNLIENNGIVFNAKPDAVPYNYRVSYKVSQICLILAKSCWGRSGCLPVKLHMISFALCSKSTMDKLVNFALNEFADTPIIRFDPAVNRAVTFAIADNLIIHSKNGKYTLTDKGKKFVEEIDKDPTVLAAEKLDLSELSKKLTDEKIKQLSYIWRNTYAED</sequence>